<protein>
    <submittedName>
        <fullName evidence="2">Uncharacterized protein</fullName>
    </submittedName>
</protein>
<evidence type="ECO:0000313" key="5">
    <source>
        <dbReference type="Proteomes" id="UP000434957"/>
    </source>
</evidence>
<accession>A0A6A3GET4</accession>
<dbReference type="Proteomes" id="UP000434957">
    <property type="component" value="Unassembled WGS sequence"/>
</dbReference>
<proteinExistence type="predicted"/>
<feature type="non-terminal residue" evidence="2">
    <location>
        <position position="73"/>
    </location>
</feature>
<organism evidence="2 6">
    <name type="scientific">Phytophthora rubi</name>
    <dbReference type="NCBI Taxonomy" id="129364"/>
    <lineage>
        <taxon>Eukaryota</taxon>
        <taxon>Sar</taxon>
        <taxon>Stramenopiles</taxon>
        <taxon>Oomycota</taxon>
        <taxon>Peronosporomycetes</taxon>
        <taxon>Peronosporales</taxon>
        <taxon>Peronosporaceae</taxon>
        <taxon>Phytophthora</taxon>
    </lineage>
</organism>
<reference evidence="4 6" key="1">
    <citation type="submission" date="2018-09" db="EMBL/GenBank/DDBJ databases">
        <title>Genomic investigation of the strawberry pathogen Phytophthora fragariae indicates pathogenicity is determined by transcriptional variation in three key races.</title>
        <authorList>
            <person name="Adams T.M."/>
            <person name="Armitage A.D."/>
            <person name="Sobczyk M.K."/>
            <person name="Bates H.J."/>
            <person name="Dunwell J.M."/>
            <person name="Nellist C.F."/>
            <person name="Harrison R.J."/>
        </authorList>
    </citation>
    <scope>NUCLEOTIDE SEQUENCE [LARGE SCALE GENOMIC DNA]</scope>
    <source>
        <strain evidence="1 4">SCRP249</strain>
        <strain evidence="2 6">SCRP324</strain>
        <strain evidence="3 5">SCRP333</strain>
    </source>
</reference>
<name>A0A6A3GET4_9STRA</name>
<keyword evidence="5" id="KW-1185">Reference proteome</keyword>
<evidence type="ECO:0000313" key="6">
    <source>
        <dbReference type="Proteomes" id="UP000435112"/>
    </source>
</evidence>
<dbReference type="EMBL" id="QXFU01008936">
    <property type="protein sequence ID" value="KAE8955653.1"/>
    <property type="molecule type" value="Genomic_DNA"/>
</dbReference>
<comment type="caution">
    <text evidence="2">The sequence shown here is derived from an EMBL/GenBank/DDBJ whole genome shotgun (WGS) entry which is preliminary data.</text>
</comment>
<dbReference type="EMBL" id="QXFT01008841">
    <property type="protein sequence ID" value="KAE9263641.1"/>
    <property type="molecule type" value="Genomic_DNA"/>
</dbReference>
<evidence type="ECO:0000313" key="2">
    <source>
        <dbReference type="EMBL" id="KAE8955653.1"/>
    </source>
</evidence>
<dbReference type="Proteomes" id="UP000429607">
    <property type="component" value="Unassembled WGS sequence"/>
</dbReference>
<evidence type="ECO:0000313" key="3">
    <source>
        <dbReference type="EMBL" id="KAE9263641.1"/>
    </source>
</evidence>
<evidence type="ECO:0000313" key="4">
    <source>
        <dbReference type="Proteomes" id="UP000429607"/>
    </source>
</evidence>
<dbReference type="Proteomes" id="UP000435112">
    <property type="component" value="Unassembled WGS sequence"/>
</dbReference>
<sequence length="73" mass="8282">MTPVDRLVEVARKRDLELLEVLAWNLGFDVLKVAAAAKKETTETLDVIGSYFGDWYLVSALRETKELDTIKLL</sequence>
<evidence type="ECO:0000313" key="1">
    <source>
        <dbReference type="EMBL" id="KAE8955578.1"/>
    </source>
</evidence>
<dbReference type="AlphaFoldDB" id="A0A6A3GET4"/>
<gene>
    <name evidence="1" type="ORF">PR001_g32043</name>
    <name evidence="2" type="ORF">PR002_g31725</name>
    <name evidence="3" type="ORF">PR003_g33086</name>
</gene>
<dbReference type="EMBL" id="QXFV01009082">
    <property type="protein sequence ID" value="KAE8955578.1"/>
    <property type="molecule type" value="Genomic_DNA"/>
</dbReference>